<sequence length="157" mass="16555">MDALANAALAAGDGVRAARLLGVSQRLWSAAGTLRDHGPALRAARTACADGARALVGDEGYESAFRQGGRATTDEAVAHALGADRPAGRGAGSPLTRREQRVARLVARGLTNREIAERLVISRRTADSHVEHILAKLGFTSRTQIAVWISGRPQDRA</sequence>
<dbReference type="Proteomes" id="UP000572680">
    <property type="component" value="Unassembled WGS sequence"/>
</dbReference>
<evidence type="ECO:0000313" key="5">
    <source>
        <dbReference type="EMBL" id="MBA8951529.1"/>
    </source>
</evidence>
<dbReference type="GO" id="GO:0006355">
    <property type="term" value="P:regulation of DNA-templated transcription"/>
    <property type="evidence" value="ECO:0007669"/>
    <property type="project" value="InterPro"/>
</dbReference>
<evidence type="ECO:0000256" key="1">
    <source>
        <dbReference type="ARBA" id="ARBA00023015"/>
    </source>
</evidence>
<dbReference type="SUPFAM" id="SSF46894">
    <property type="entry name" value="C-terminal effector domain of the bipartite response regulators"/>
    <property type="match status" value="1"/>
</dbReference>
<dbReference type="InterPro" id="IPR000792">
    <property type="entry name" value="Tscrpt_reg_LuxR_C"/>
</dbReference>
<keyword evidence="2 5" id="KW-0238">DNA-binding</keyword>
<dbReference type="AlphaFoldDB" id="A0A7W3LNU7"/>
<feature type="domain" description="HTH luxR-type" evidence="4">
    <location>
        <begin position="88"/>
        <end position="153"/>
    </location>
</feature>
<dbReference type="SMART" id="SM00421">
    <property type="entry name" value="HTH_LUXR"/>
    <property type="match status" value="1"/>
</dbReference>
<dbReference type="Gene3D" id="1.10.10.10">
    <property type="entry name" value="Winged helix-like DNA-binding domain superfamily/Winged helix DNA-binding domain"/>
    <property type="match status" value="1"/>
</dbReference>
<dbReference type="EMBL" id="JACJIA010000003">
    <property type="protein sequence ID" value="MBA8951529.1"/>
    <property type="molecule type" value="Genomic_DNA"/>
</dbReference>
<keyword evidence="3" id="KW-0804">Transcription</keyword>
<gene>
    <name evidence="5" type="ORF">HNR61_003160</name>
</gene>
<dbReference type="RefSeq" id="WP_220509331.1">
    <property type="nucleotide sequence ID" value="NZ_BAAALP010000029.1"/>
</dbReference>
<dbReference type="GO" id="GO:0003677">
    <property type="term" value="F:DNA binding"/>
    <property type="evidence" value="ECO:0007669"/>
    <property type="project" value="UniProtKB-KW"/>
</dbReference>
<dbReference type="InterPro" id="IPR016032">
    <property type="entry name" value="Sig_transdc_resp-reg_C-effctor"/>
</dbReference>
<proteinExistence type="predicted"/>
<dbReference type="PROSITE" id="PS50043">
    <property type="entry name" value="HTH_LUXR_2"/>
    <property type="match status" value="1"/>
</dbReference>
<dbReference type="CDD" id="cd06170">
    <property type="entry name" value="LuxR_C_like"/>
    <property type="match status" value="1"/>
</dbReference>
<keyword evidence="1" id="KW-0805">Transcription regulation</keyword>
<dbReference type="Pfam" id="PF00196">
    <property type="entry name" value="GerE"/>
    <property type="match status" value="1"/>
</dbReference>
<evidence type="ECO:0000313" key="6">
    <source>
        <dbReference type="Proteomes" id="UP000572680"/>
    </source>
</evidence>
<keyword evidence="6" id="KW-1185">Reference proteome</keyword>
<dbReference type="PANTHER" id="PTHR44688">
    <property type="entry name" value="DNA-BINDING TRANSCRIPTIONAL ACTIVATOR DEVR_DOSR"/>
    <property type="match status" value="1"/>
</dbReference>
<organism evidence="5 6">
    <name type="scientific">Actinomadura namibiensis</name>
    <dbReference type="NCBI Taxonomy" id="182080"/>
    <lineage>
        <taxon>Bacteria</taxon>
        <taxon>Bacillati</taxon>
        <taxon>Actinomycetota</taxon>
        <taxon>Actinomycetes</taxon>
        <taxon>Streptosporangiales</taxon>
        <taxon>Thermomonosporaceae</taxon>
        <taxon>Actinomadura</taxon>
    </lineage>
</organism>
<accession>A0A7W3LNU7</accession>
<comment type="caution">
    <text evidence="5">The sequence shown here is derived from an EMBL/GenBank/DDBJ whole genome shotgun (WGS) entry which is preliminary data.</text>
</comment>
<evidence type="ECO:0000256" key="3">
    <source>
        <dbReference type="ARBA" id="ARBA00023163"/>
    </source>
</evidence>
<evidence type="ECO:0000256" key="2">
    <source>
        <dbReference type="ARBA" id="ARBA00023125"/>
    </source>
</evidence>
<name>A0A7W3LNU7_ACTNM</name>
<dbReference type="InterPro" id="IPR036388">
    <property type="entry name" value="WH-like_DNA-bd_sf"/>
</dbReference>
<reference evidence="5 6" key="1">
    <citation type="submission" date="2020-08" db="EMBL/GenBank/DDBJ databases">
        <title>Genomic Encyclopedia of Type Strains, Phase IV (KMG-IV): sequencing the most valuable type-strain genomes for metagenomic binning, comparative biology and taxonomic classification.</title>
        <authorList>
            <person name="Goeker M."/>
        </authorList>
    </citation>
    <scope>NUCLEOTIDE SEQUENCE [LARGE SCALE GENOMIC DNA]</scope>
    <source>
        <strain evidence="5 6">DSM 44197</strain>
    </source>
</reference>
<protein>
    <submittedName>
        <fullName evidence="5">DNA-binding NarL/FixJ family response regulator</fullName>
    </submittedName>
</protein>
<evidence type="ECO:0000259" key="4">
    <source>
        <dbReference type="PROSITE" id="PS50043"/>
    </source>
</evidence>
<dbReference type="PANTHER" id="PTHR44688:SF16">
    <property type="entry name" value="DNA-BINDING TRANSCRIPTIONAL ACTIVATOR DEVR_DOSR"/>
    <property type="match status" value="1"/>
</dbReference>
<dbReference type="PRINTS" id="PR00038">
    <property type="entry name" value="HTHLUXR"/>
</dbReference>